<reference evidence="1 2" key="1">
    <citation type="submission" date="2019-06" db="EMBL/GenBank/DDBJ databases">
        <title>Whole genome shotgun sequence of Streptomyces gardneri NBRC 12865.</title>
        <authorList>
            <person name="Hosoyama A."/>
            <person name="Uohara A."/>
            <person name="Ohji S."/>
            <person name="Ichikawa N."/>
        </authorList>
    </citation>
    <scope>NUCLEOTIDE SEQUENCE [LARGE SCALE GENOMIC DNA]</scope>
    <source>
        <strain evidence="1 2">NBRC 12865</strain>
    </source>
</reference>
<sequence length="735" mass="76961">MSTSTAQAAPAVAPDPPRLAAADMAARLTAPFARGADRLPLVVRGTAVDPYDFQLHTAQFGVTPRPLYILQARKDVPAATTVTFGVRGGPALSLPLPDGLTAGTSVPLPDGTGILTGIQSGLAGGQEEWWRLTALLGTMGRLLWAVGWERDHLRRQLARTAAQRSLAHAYGAHLDRNGAGLGVVRAPGETDGAYRRRLTVARRWTLPTPAGLTAALNDAVGPIDGVADPLVLDDTDAELRRGLLPLRVAPLDLPPGQSVDLLGTVGTDLPRPPVEEVFHPGLLVTLSPFAAVHRPLPGTPEPLLVQPVVAAAIARLNLFASLSVVHAGYDPRAADARATGRAVLLSHDTIPSQRIAALAHWSGFDLVTHRTDGLVYAECAPGELLGMDTGDGVLPVDGTLTLTLRPLVPPPGSLVRWYVLRRGAGRGELVGPTEGASVVLRGKAAGRVVVVAELRLADLTASATRELVVRPVTLADNTAIGADGTLDPDPPRPMPPGEGLHPAFLVRHDDPAHAEYGTDAETRRMRREVAEHLDGLLSLVPPGTTGKLAVRRDLSATAGQLAKEARELRLSHPGLPLGTLGALAHRAGFSYVRVAGGVVTVAQEHQDPVRVTAPGIFRDVLPIGTTVPLTVTPSPAEIGAAGVLGWSTGDGAAALLTTAPGTMSVRGEHGGPAWVQASYRMGDRTGAYQFTVRLRPELAGHTLPPATRALIIRLLEDLRPLGVEVVTRLLPGGNP</sequence>
<protein>
    <submittedName>
        <fullName evidence="1">Uncharacterized protein</fullName>
    </submittedName>
</protein>
<proteinExistence type="predicted"/>
<name>A0A4Y3RUA4_9ACTN</name>
<dbReference type="OrthoDB" id="3307145at2"/>
<evidence type="ECO:0000313" key="2">
    <source>
        <dbReference type="Proteomes" id="UP000315226"/>
    </source>
</evidence>
<dbReference type="AlphaFoldDB" id="A0A4Y3RUA4"/>
<organism evidence="1 2">
    <name type="scientific">Streptomyces gardneri</name>
    <dbReference type="NCBI Taxonomy" id="66892"/>
    <lineage>
        <taxon>Bacteria</taxon>
        <taxon>Bacillati</taxon>
        <taxon>Actinomycetota</taxon>
        <taxon>Actinomycetes</taxon>
        <taxon>Kitasatosporales</taxon>
        <taxon>Streptomycetaceae</taxon>
        <taxon>Streptomyces</taxon>
    </lineage>
</organism>
<comment type="caution">
    <text evidence="1">The sequence shown here is derived from an EMBL/GenBank/DDBJ whole genome shotgun (WGS) entry which is preliminary data.</text>
</comment>
<dbReference type="EMBL" id="BJMN01000054">
    <property type="protein sequence ID" value="GEB61286.1"/>
    <property type="molecule type" value="Genomic_DNA"/>
</dbReference>
<dbReference type="RefSeq" id="WP_141301593.1">
    <property type="nucleotide sequence ID" value="NZ_BJMN01000054.1"/>
</dbReference>
<keyword evidence="2" id="KW-1185">Reference proteome</keyword>
<evidence type="ECO:0000313" key="1">
    <source>
        <dbReference type="EMBL" id="GEB61286.1"/>
    </source>
</evidence>
<gene>
    <name evidence="1" type="ORF">SGA01_68910</name>
</gene>
<accession>A0A4Y3RUA4</accession>
<dbReference type="Proteomes" id="UP000315226">
    <property type="component" value="Unassembled WGS sequence"/>
</dbReference>